<dbReference type="Gene3D" id="2.130.10.10">
    <property type="entry name" value="YVTN repeat-like/Quinoprotein amine dehydrogenase"/>
    <property type="match status" value="1"/>
</dbReference>
<gene>
    <name evidence="6" type="primary">ERB1</name>
    <name evidence="10" type="ORF">Egran_01593</name>
</gene>
<dbReference type="AlphaFoldDB" id="A0A232M2J3"/>
<feature type="compositionally biased region" description="Acidic residues" evidence="8">
    <location>
        <begin position="529"/>
        <end position="554"/>
    </location>
</feature>
<evidence type="ECO:0000256" key="4">
    <source>
        <dbReference type="ARBA" id="ARBA00022737"/>
    </source>
</evidence>
<dbReference type="InterPro" id="IPR036322">
    <property type="entry name" value="WD40_repeat_dom_sf"/>
</dbReference>
<feature type="region of interest" description="Disordered" evidence="8">
    <location>
        <begin position="326"/>
        <end position="601"/>
    </location>
</feature>
<evidence type="ECO:0000256" key="8">
    <source>
        <dbReference type="SAM" id="MobiDB-lite"/>
    </source>
</evidence>
<dbReference type="Pfam" id="PF08145">
    <property type="entry name" value="BOP1NT"/>
    <property type="match status" value="1"/>
</dbReference>
<feature type="compositionally biased region" description="Basic residues" evidence="8">
    <location>
        <begin position="348"/>
        <end position="357"/>
    </location>
</feature>
<keyword evidence="2 6" id="KW-0698">rRNA processing</keyword>
<proteinExistence type="inferred from homology"/>
<dbReference type="PROSITE" id="PS00678">
    <property type="entry name" value="WD_REPEATS_1"/>
    <property type="match status" value="1"/>
</dbReference>
<organism evidence="10 11">
    <name type="scientific">Elaphomyces granulatus</name>
    <dbReference type="NCBI Taxonomy" id="519963"/>
    <lineage>
        <taxon>Eukaryota</taxon>
        <taxon>Fungi</taxon>
        <taxon>Dikarya</taxon>
        <taxon>Ascomycota</taxon>
        <taxon>Pezizomycotina</taxon>
        <taxon>Eurotiomycetes</taxon>
        <taxon>Eurotiomycetidae</taxon>
        <taxon>Eurotiales</taxon>
        <taxon>Elaphomycetaceae</taxon>
        <taxon>Elaphomyces</taxon>
    </lineage>
</organism>
<dbReference type="InterPro" id="IPR028598">
    <property type="entry name" value="BOP1/Erb1"/>
</dbReference>
<evidence type="ECO:0000313" key="11">
    <source>
        <dbReference type="Proteomes" id="UP000243515"/>
    </source>
</evidence>
<dbReference type="SUPFAM" id="SSF50978">
    <property type="entry name" value="WD40 repeat-like"/>
    <property type="match status" value="1"/>
</dbReference>
<feature type="compositionally biased region" description="Polar residues" evidence="8">
    <location>
        <begin position="515"/>
        <end position="528"/>
    </location>
</feature>
<dbReference type="SMART" id="SM00320">
    <property type="entry name" value="WD40"/>
    <property type="match status" value="5"/>
</dbReference>
<reference evidence="10 11" key="1">
    <citation type="journal article" date="2015" name="Environ. Microbiol.">
        <title>Metagenome sequence of Elaphomyces granulatus from sporocarp tissue reveals Ascomycota ectomycorrhizal fingerprints of genome expansion and a Proteobacteria-rich microbiome.</title>
        <authorList>
            <person name="Quandt C.A."/>
            <person name="Kohler A."/>
            <person name="Hesse C.N."/>
            <person name="Sharpton T.J."/>
            <person name="Martin F."/>
            <person name="Spatafora J.W."/>
        </authorList>
    </citation>
    <scope>NUCLEOTIDE SEQUENCE [LARGE SCALE GENOMIC DNA]</scope>
    <source>
        <strain evidence="10 11">OSC145934</strain>
    </source>
</reference>
<dbReference type="InterPro" id="IPR019775">
    <property type="entry name" value="WD40_repeat_CS"/>
</dbReference>
<dbReference type="OrthoDB" id="5571054at2759"/>
<dbReference type="GO" id="GO:0043021">
    <property type="term" value="F:ribonucleoprotein complex binding"/>
    <property type="evidence" value="ECO:0007669"/>
    <property type="project" value="UniProtKB-UniRule"/>
</dbReference>
<accession>A0A232M2J3</accession>
<dbReference type="Pfam" id="PF00400">
    <property type="entry name" value="WD40"/>
    <property type="match status" value="3"/>
</dbReference>
<dbReference type="GO" id="GO:0000463">
    <property type="term" value="P:maturation of LSU-rRNA from tricistronic rRNA transcript (SSU-rRNA, 5.8S rRNA, LSU-rRNA)"/>
    <property type="evidence" value="ECO:0007669"/>
    <property type="project" value="UniProtKB-UniRule"/>
</dbReference>
<feature type="region of interest" description="Disordered" evidence="8">
    <location>
        <begin position="805"/>
        <end position="826"/>
    </location>
</feature>
<dbReference type="PANTHER" id="PTHR17605">
    <property type="entry name" value="RIBOSOME BIOGENESIS PROTEIN BOP1 BLOCK OF PROLIFERATION 1 PROTEIN"/>
    <property type="match status" value="1"/>
</dbReference>
<comment type="function">
    <text evidence="6">Component of the NOP7 complex, which is required for maturation of the 25S and 5.8S ribosomal RNAs and formation of the 60S ribosome.</text>
</comment>
<dbReference type="Proteomes" id="UP000243515">
    <property type="component" value="Unassembled WGS sequence"/>
</dbReference>
<dbReference type="GO" id="GO:0030687">
    <property type="term" value="C:preribosome, large subunit precursor"/>
    <property type="evidence" value="ECO:0007669"/>
    <property type="project" value="UniProtKB-UniRule"/>
</dbReference>
<dbReference type="FunFam" id="2.130.10.10:FF:000061">
    <property type="entry name" value="Ribosome biogenesis protein BOP1 homolog"/>
    <property type="match status" value="1"/>
</dbReference>
<evidence type="ECO:0000259" key="9">
    <source>
        <dbReference type="SMART" id="SM01035"/>
    </source>
</evidence>
<evidence type="ECO:0000256" key="3">
    <source>
        <dbReference type="ARBA" id="ARBA00022574"/>
    </source>
</evidence>
<evidence type="ECO:0000256" key="5">
    <source>
        <dbReference type="ARBA" id="ARBA00023242"/>
    </source>
</evidence>
<dbReference type="GO" id="GO:0070545">
    <property type="term" value="C:PeBoW complex"/>
    <property type="evidence" value="ECO:0007669"/>
    <property type="project" value="TreeGrafter"/>
</dbReference>
<feature type="compositionally biased region" description="Basic and acidic residues" evidence="8">
    <location>
        <begin position="422"/>
        <end position="438"/>
    </location>
</feature>
<dbReference type="Pfam" id="PF04004">
    <property type="entry name" value="Leo1"/>
    <property type="match status" value="1"/>
</dbReference>
<evidence type="ECO:0000256" key="6">
    <source>
        <dbReference type="HAMAP-Rule" id="MF_03027"/>
    </source>
</evidence>
<keyword evidence="5 6" id="KW-0539">Nucleus</keyword>
<feature type="domain" description="BOP1 N-terminal" evidence="9">
    <location>
        <begin position="641"/>
        <end position="901"/>
    </location>
</feature>
<protein>
    <recommendedName>
        <fullName evidence="6">Ribosome biogenesis protein ERB1</fullName>
    </recommendedName>
    <alternativeName>
        <fullName evidence="6">Eukaryotic ribosome biogenesis protein 1</fullName>
    </alternativeName>
</protein>
<dbReference type="GO" id="GO:0016593">
    <property type="term" value="C:Cdc73/Paf1 complex"/>
    <property type="evidence" value="ECO:0007669"/>
    <property type="project" value="InterPro"/>
</dbReference>
<comment type="subunit">
    <text evidence="6">Component of the NOP7 complex, composed of ERB1, NOP7 and YTM1. Within the NOP7 complex ERB1 appears to interact directly with NOP7 and YTM1. The NOP7 complex also associates with the 66S pre-ribosome.</text>
</comment>
<feature type="compositionally biased region" description="Basic and acidic residues" evidence="8">
    <location>
        <begin position="492"/>
        <end position="501"/>
    </location>
</feature>
<dbReference type="SMART" id="SM01035">
    <property type="entry name" value="BOP1NT"/>
    <property type="match status" value="1"/>
</dbReference>
<feature type="compositionally biased region" description="Basic and acidic residues" evidence="8">
    <location>
        <begin position="563"/>
        <end position="589"/>
    </location>
</feature>
<evidence type="ECO:0000256" key="1">
    <source>
        <dbReference type="ARBA" id="ARBA00022517"/>
    </source>
</evidence>
<feature type="compositionally biased region" description="Pro residues" evidence="8">
    <location>
        <begin position="805"/>
        <end position="819"/>
    </location>
</feature>
<dbReference type="InterPro" id="IPR012953">
    <property type="entry name" value="BOP1_N_dom"/>
</dbReference>
<dbReference type="InterPro" id="IPR001680">
    <property type="entry name" value="WD40_rpt"/>
</dbReference>
<comment type="similarity">
    <text evidence="6">Belongs to the WD repeat BOP1/ERB1 family.</text>
</comment>
<keyword evidence="11" id="KW-1185">Reference proteome</keyword>
<evidence type="ECO:0000256" key="2">
    <source>
        <dbReference type="ARBA" id="ARBA00022552"/>
    </source>
</evidence>
<evidence type="ECO:0000313" key="10">
    <source>
        <dbReference type="EMBL" id="OXV10641.1"/>
    </source>
</evidence>
<feature type="repeat" description="WD" evidence="7">
    <location>
        <begin position="908"/>
        <end position="949"/>
    </location>
</feature>
<dbReference type="HAMAP" id="MF_03027">
    <property type="entry name" value="BOP1"/>
    <property type="match status" value="1"/>
</dbReference>
<keyword evidence="4" id="KW-0677">Repeat</keyword>
<dbReference type="EMBL" id="NPHW01002837">
    <property type="protein sequence ID" value="OXV10641.1"/>
    <property type="molecule type" value="Genomic_DNA"/>
</dbReference>
<comment type="caution">
    <text evidence="10">The sequence shown here is derived from an EMBL/GenBank/DDBJ whole genome shotgun (WGS) entry which is preliminary data.</text>
</comment>
<dbReference type="InterPro" id="IPR007149">
    <property type="entry name" value="Leo1"/>
</dbReference>
<feature type="region of interest" description="Disordered" evidence="8">
    <location>
        <begin position="1"/>
        <end position="87"/>
    </location>
</feature>
<dbReference type="GO" id="GO:0006368">
    <property type="term" value="P:transcription elongation by RNA polymerase II"/>
    <property type="evidence" value="ECO:0007669"/>
    <property type="project" value="InterPro"/>
</dbReference>
<feature type="compositionally biased region" description="Acidic residues" evidence="8">
    <location>
        <begin position="379"/>
        <end position="421"/>
    </location>
</feature>
<keyword evidence="1 6" id="KW-0690">Ribosome biogenesis</keyword>
<dbReference type="GO" id="GO:0000466">
    <property type="term" value="P:maturation of 5.8S rRNA from tricistronic rRNA transcript (SSU-rRNA, 5.8S rRNA, LSU-rRNA)"/>
    <property type="evidence" value="ECO:0007669"/>
    <property type="project" value="UniProtKB-UniRule"/>
</dbReference>
<sequence>MSSAEEDNIRRPRRSSHVHSQLASEDSDVSDTPHRNAESPAESGMGQFNNDADLFGSGSEREPERRLRRTLVDEELDSGDDDGRYDRARARIDDEDDGAGYGETLNVMDLSLSRAPEPISSNGEFHTMVVPNFLSVETEEFRPETYVAPPFASAATSLCWRFDPRDASRLQSNARVIHWEDSSLTLQLASNPREQYKIAAKPLAPSNRSGDYDPELDVHAYLGAAAETASVFRITSHLTHTLTILPTSVETDGAVQRLRESLAAAARGGKKNADGTVTVIDVKEDPELAKKQAELAEREKLRAARRRQQLADREIDRGRRVGMHYRTSGAGLTVGGLEDDDGMLTTRARPRKPRGPNRRGEIYTDEEEEYDRRGRTREDEYDENDGFLVGSDEELEVVEDDEEEEEELEDEDLDAEGESDEEVRIEKPPRKEKQESPKRKSVQPENEGGGGSPPTRKKPRYVVESDEDETIAAQRQFRDTQKMVSSKKRKAITKDETEEARVASGDDLNAGDLNGTLSDSAQNFFDTNEFSDSEVEIIDEFSEPESEEDSDLESNEIPSTEQEDAKSDGEDSRGDDDALVEDRNDKNEGSDDLGELNYRIEKDANGDDRYVYDEINPDDNSDFSEVDENSNTIGNIPLSFYDQYPHIGYDINGKKILRPAKGEALDALLDSIDIPKGWTGLTDPSTGKPLELSQDELELLRKVQMNEIPEEGYNPYEPMVEWFTSKQEIMPLSAAPEPKRRFVPSKHEARRVMKIVRAIKEGRILPYKPPVKEGEDEAIMAKYDLWADEAPRLDHPIHIPAPKLPPPGYDESYHPPPEFLPDKKERKNWEEADAEDREKEYLPTDHDALRKVPGYENFVKEKFERCLDLYLAPRVRRNKLNIDPESLLPKLPSPEELKPFPTACGTIFRGHKGRVRSICIDPSGIWLASGGDDGTVRVWEILTGRQLWSAKLSDHEPVNVVRWRPGREAVVLAAAAGDDIFLIVPTLLDPDLEKASIELLDEGWGYAASRPEQGTGDGNKTTVPQWIRTSSSLSELGVCVVIPLRFVAKSISWHRRGDYFVTVCPGSSTPASTAIAIHTLSKHLTQHPFRRRLKGGGPPQTAHFHPSKPILFVANQRTIRAYDLSRQILVKILQPGARWISSFDVHPTSSVSSGGDNIIVGSYDRRLLWHDLDLSARPYKTLRYHRKAIRAVKFHPNGRYPLFADTSDDGSLQIFHGSITGDMLSNATIVPLKVLRGHKITGELGVLDVDWHPSQPWCASAGADGTCRLWI</sequence>
<comment type="subcellular location">
    <subcellularLocation>
        <location evidence="6">Nucleus</location>
        <location evidence="6">Nucleolus</location>
    </subcellularLocation>
    <subcellularLocation>
        <location evidence="6">Nucleus</location>
        <location evidence="6">Nucleoplasm</location>
    </subcellularLocation>
</comment>
<dbReference type="PROSITE" id="PS50294">
    <property type="entry name" value="WD_REPEATS_REGION"/>
    <property type="match status" value="1"/>
</dbReference>
<evidence type="ECO:0000256" key="7">
    <source>
        <dbReference type="PROSITE-ProRule" id="PRU00221"/>
    </source>
</evidence>
<dbReference type="InterPro" id="IPR015943">
    <property type="entry name" value="WD40/YVTN_repeat-like_dom_sf"/>
</dbReference>
<dbReference type="PANTHER" id="PTHR17605:SF0">
    <property type="entry name" value="RIBOSOME BIOGENESIS PROTEIN BOP1"/>
    <property type="match status" value="1"/>
</dbReference>
<keyword evidence="3 7" id="KW-0853">WD repeat</keyword>
<dbReference type="PROSITE" id="PS50082">
    <property type="entry name" value="WD_REPEATS_2"/>
    <property type="match status" value="1"/>
</dbReference>
<name>A0A232M2J3_9EURO</name>